<dbReference type="Pfam" id="PF02557">
    <property type="entry name" value="VanY"/>
    <property type="match status" value="1"/>
</dbReference>
<feature type="region of interest" description="Disordered" evidence="1">
    <location>
        <begin position="127"/>
        <end position="147"/>
    </location>
</feature>
<organism evidence="5 6">
    <name type="scientific">Lentibacillus halodurans</name>
    <dbReference type="NCBI Taxonomy" id="237679"/>
    <lineage>
        <taxon>Bacteria</taxon>
        <taxon>Bacillati</taxon>
        <taxon>Bacillota</taxon>
        <taxon>Bacilli</taxon>
        <taxon>Bacillales</taxon>
        <taxon>Bacillaceae</taxon>
        <taxon>Lentibacillus</taxon>
    </lineage>
</organism>
<dbReference type="InterPro" id="IPR003709">
    <property type="entry name" value="VanY-like_core_dom"/>
</dbReference>
<feature type="signal peptide" evidence="2">
    <location>
        <begin position="1"/>
        <end position="26"/>
    </location>
</feature>
<dbReference type="InterPro" id="IPR002477">
    <property type="entry name" value="Peptidoglycan-bd-like"/>
</dbReference>
<feature type="domain" description="D-alanyl-D-alanine carboxypeptidase-like core" evidence="4">
    <location>
        <begin position="189"/>
        <end position="317"/>
    </location>
</feature>
<keyword evidence="5" id="KW-0645">Protease</keyword>
<dbReference type="GO" id="GO:0004180">
    <property type="term" value="F:carboxypeptidase activity"/>
    <property type="evidence" value="ECO:0007669"/>
    <property type="project" value="UniProtKB-KW"/>
</dbReference>
<evidence type="ECO:0000313" key="5">
    <source>
        <dbReference type="EMBL" id="SFB05460.1"/>
    </source>
</evidence>
<evidence type="ECO:0000256" key="1">
    <source>
        <dbReference type="SAM" id="MobiDB-lite"/>
    </source>
</evidence>
<dbReference type="STRING" id="237679.SAMN04488072_10691"/>
<keyword evidence="5" id="KW-0121">Carboxypeptidase</keyword>
<keyword evidence="5" id="KW-0378">Hydrolase</keyword>
<dbReference type="SUPFAM" id="SSF55166">
    <property type="entry name" value="Hedgehog/DD-peptidase"/>
    <property type="match status" value="1"/>
</dbReference>
<protein>
    <submittedName>
        <fullName evidence="5">D-alanyl-D-alanine carboxypeptidase</fullName>
    </submittedName>
</protein>
<dbReference type="Gene3D" id="3.30.1380.10">
    <property type="match status" value="1"/>
</dbReference>
<proteinExistence type="predicted"/>
<keyword evidence="6" id="KW-1185">Reference proteome</keyword>
<evidence type="ECO:0000256" key="2">
    <source>
        <dbReference type="SAM" id="SignalP"/>
    </source>
</evidence>
<evidence type="ECO:0000313" key="6">
    <source>
        <dbReference type="Proteomes" id="UP000198642"/>
    </source>
</evidence>
<dbReference type="Pfam" id="PF01471">
    <property type="entry name" value="PG_binding_1"/>
    <property type="match status" value="1"/>
</dbReference>
<dbReference type="InterPro" id="IPR036365">
    <property type="entry name" value="PGBD-like_sf"/>
</dbReference>
<dbReference type="GO" id="GO:0006508">
    <property type="term" value="P:proteolysis"/>
    <property type="evidence" value="ECO:0007669"/>
    <property type="project" value="InterPro"/>
</dbReference>
<dbReference type="OrthoDB" id="9792074at2"/>
<dbReference type="EMBL" id="FOJW01000006">
    <property type="protein sequence ID" value="SFB05460.1"/>
    <property type="molecule type" value="Genomic_DNA"/>
</dbReference>
<feature type="domain" description="Peptidoglycan binding-like" evidence="3">
    <location>
        <begin position="66"/>
        <end position="122"/>
    </location>
</feature>
<dbReference type="InterPro" id="IPR052179">
    <property type="entry name" value="DD-CPase-like"/>
</dbReference>
<dbReference type="SUPFAM" id="SSF47090">
    <property type="entry name" value="PGBD-like"/>
    <property type="match status" value="1"/>
</dbReference>
<feature type="chain" id="PRO_5011778373" evidence="2">
    <location>
        <begin position="27"/>
        <end position="337"/>
    </location>
</feature>
<feature type="region of interest" description="Disordered" evidence="1">
    <location>
        <begin position="28"/>
        <end position="49"/>
    </location>
</feature>
<dbReference type="CDD" id="cd14852">
    <property type="entry name" value="LD-carboxypeptidase"/>
    <property type="match status" value="1"/>
</dbReference>
<evidence type="ECO:0000259" key="4">
    <source>
        <dbReference type="Pfam" id="PF02557"/>
    </source>
</evidence>
<accession>A0A1I0XYQ9</accession>
<dbReference type="AlphaFoldDB" id="A0A1I0XYQ9"/>
<name>A0A1I0XYQ9_9BACI</name>
<dbReference type="InterPro" id="IPR058193">
    <property type="entry name" value="VanY/YodJ_core_dom"/>
</dbReference>
<dbReference type="InterPro" id="IPR009045">
    <property type="entry name" value="Zn_M74/Hedgehog-like"/>
</dbReference>
<dbReference type="PANTHER" id="PTHR34385:SF1">
    <property type="entry name" value="PEPTIDOGLYCAN L-ALANYL-D-GLUTAMATE ENDOPEPTIDASE CWLK"/>
    <property type="match status" value="1"/>
</dbReference>
<sequence>MCKKSFTVALALFAMLLLFTACSDEASEDQQTAEPAPTDETESKNKAEPAVNQIQLPQEHLQKNDTGDTVQSLQKALNKVGYSIRPNGTYDNITTWAVTDYQIQQESLPVTGIYDDTTKDALNHSLENNSDIKPGAGLEAPGDESDQVDNPHEILVLVNKGNALPDGFEPINLVVPDVHFPFEDFLPKKQMRQVAATALEDMFESADNAGLELFAQSGYRSYERQDAIFAANVQEHGEEAANNFSARPGESEHQTGLTMDVTSPDINYQLIEEFGETDEGKWLQEHAAEYGFIIRYPEGKENITQYQYEPWHLRYVGEKAAAEIMKKNMTLEEYLGE</sequence>
<dbReference type="PANTHER" id="PTHR34385">
    <property type="entry name" value="D-ALANYL-D-ALANINE CARBOXYPEPTIDASE"/>
    <property type="match status" value="1"/>
</dbReference>
<reference evidence="5 6" key="1">
    <citation type="submission" date="2016-10" db="EMBL/GenBank/DDBJ databases">
        <authorList>
            <person name="de Groot N.N."/>
        </authorList>
    </citation>
    <scope>NUCLEOTIDE SEQUENCE [LARGE SCALE GENOMIC DNA]</scope>
    <source>
        <strain evidence="5 6">CGMCC 1.3702</strain>
    </source>
</reference>
<dbReference type="Proteomes" id="UP000198642">
    <property type="component" value="Unassembled WGS sequence"/>
</dbReference>
<dbReference type="PROSITE" id="PS51257">
    <property type="entry name" value="PROKAR_LIPOPROTEIN"/>
    <property type="match status" value="1"/>
</dbReference>
<dbReference type="InterPro" id="IPR036366">
    <property type="entry name" value="PGBDSf"/>
</dbReference>
<keyword evidence="2" id="KW-0732">Signal</keyword>
<dbReference type="RefSeq" id="WP_090236613.1">
    <property type="nucleotide sequence ID" value="NZ_FOJW01000006.1"/>
</dbReference>
<evidence type="ECO:0000259" key="3">
    <source>
        <dbReference type="Pfam" id="PF01471"/>
    </source>
</evidence>
<dbReference type="Gene3D" id="1.10.101.10">
    <property type="entry name" value="PGBD-like superfamily/PGBD"/>
    <property type="match status" value="1"/>
</dbReference>
<gene>
    <name evidence="5" type="ORF">SAMN04488072_10691</name>
</gene>